<proteinExistence type="predicted"/>
<feature type="compositionally biased region" description="Low complexity" evidence="1">
    <location>
        <begin position="29"/>
        <end position="44"/>
    </location>
</feature>
<keyword evidence="2" id="KW-0472">Membrane</keyword>
<dbReference type="Proteomes" id="UP000440668">
    <property type="component" value="Unassembled WGS sequence"/>
</dbReference>
<reference evidence="3 4" key="1">
    <citation type="submission" date="2019-11" db="EMBL/GenBank/DDBJ databases">
        <title>Cellulosimicrobium composti sp. nov. isolated from a compost.</title>
        <authorList>
            <person name="Yang Y."/>
        </authorList>
    </citation>
    <scope>NUCLEOTIDE SEQUENCE [LARGE SCALE GENOMIC DNA]</scope>
    <source>
        <strain evidence="3 4">BIT-GX5</strain>
    </source>
</reference>
<feature type="compositionally biased region" description="Gly residues" evidence="1">
    <location>
        <begin position="119"/>
        <end position="128"/>
    </location>
</feature>
<feature type="transmembrane region" description="Helical" evidence="2">
    <location>
        <begin position="296"/>
        <end position="325"/>
    </location>
</feature>
<accession>A0A6N7ZNB2</accession>
<evidence type="ECO:0000256" key="1">
    <source>
        <dbReference type="SAM" id="MobiDB-lite"/>
    </source>
</evidence>
<feature type="compositionally biased region" description="Low complexity" evidence="1">
    <location>
        <begin position="129"/>
        <end position="150"/>
    </location>
</feature>
<dbReference type="RefSeq" id="WP_155100279.1">
    <property type="nucleotide sequence ID" value="NZ_JBISAF010000006.1"/>
</dbReference>
<evidence type="ECO:0000313" key="3">
    <source>
        <dbReference type="EMBL" id="MTG90974.1"/>
    </source>
</evidence>
<comment type="caution">
    <text evidence="3">The sequence shown here is derived from an EMBL/GenBank/DDBJ whole genome shotgun (WGS) entry which is preliminary data.</text>
</comment>
<evidence type="ECO:0000256" key="2">
    <source>
        <dbReference type="SAM" id="Phobius"/>
    </source>
</evidence>
<name>A0A6N7ZNB2_9MICO</name>
<organism evidence="3 4">
    <name type="scientific">Cellulosimicrobium composti</name>
    <dbReference type="NCBI Taxonomy" id="2672572"/>
    <lineage>
        <taxon>Bacteria</taxon>
        <taxon>Bacillati</taxon>
        <taxon>Actinomycetota</taxon>
        <taxon>Actinomycetes</taxon>
        <taxon>Micrococcales</taxon>
        <taxon>Promicromonosporaceae</taxon>
        <taxon>Cellulosimicrobium</taxon>
    </lineage>
</organism>
<dbReference type="AlphaFoldDB" id="A0A6N7ZNB2"/>
<gene>
    <name evidence="3" type="ORF">GJV82_18820</name>
</gene>
<feature type="compositionally biased region" description="Low complexity" evidence="1">
    <location>
        <begin position="8"/>
        <end position="17"/>
    </location>
</feature>
<feature type="compositionally biased region" description="Pro residues" evidence="1">
    <location>
        <begin position="73"/>
        <end position="82"/>
    </location>
</feature>
<evidence type="ECO:0000313" key="4">
    <source>
        <dbReference type="Proteomes" id="UP000440668"/>
    </source>
</evidence>
<feature type="region of interest" description="Disordered" evidence="1">
    <location>
        <begin position="1"/>
        <end position="152"/>
    </location>
</feature>
<sequence>MSTPDTSGTPDGATPEPTATPGPTPPATPGQGDASGWGTPTYGQPGYGPGPTPPQPRYGQYAPGHEPGQGPTPDQPAAPPSPGAWGQPGSAPAPTQSAPGYGQPQHGQPGYGQPQHGQGAPGQYGQGQYGQQQYGQQQYGQGQYGQQYGAPGYGPTPGFAGAPYAPPAAKPGIVPLRPLTLGEIFDGAFGAIRHNPRVMLGLSSLVVVVATVVGALLGWAFSGYFADFFFALPDESGLGGMENDFAMLYSSTLGTGLTTSLATPIVSGLLTVSIGQSVIGRKATTGEVWSQVGRRAWFLIGFSLLLGLAWGVAVGLVVLLVALGFAASTGLGVALVIIALPGLLALAVWVGTRTGLVPPALALEGQPFWATVKRSWLLTRGSFWRLFGIYLLAYVAMYVVVQIVVSPFSLVSTFLLAAGQAFLANALLALGIAVSTIVMTLFLGSVVALLYIDVRMRREGLDVELAAAASEQPRA</sequence>
<feature type="compositionally biased region" description="Pro residues" evidence="1">
    <location>
        <begin position="18"/>
        <end position="28"/>
    </location>
</feature>
<feature type="compositionally biased region" description="Low complexity" evidence="1">
    <location>
        <begin position="98"/>
        <end position="118"/>
    </location>
</feature>
<keyword evidence="2" id="KW-0812">Transmembrane</keyword>
<evidence type="ECO:0008006" key="5">
    <source>
        <dbReference type="Google" id="ProtNLM"/>
    </source>
</evidence>
<feature type="transmembrane region" description="Helical" evidence="2">
    <location>
        <begin position="331"/>
        <end position="351"/>
    </location>
</feature>
<protein>
    <recommendedName>
        <fullName evidence="5">Glycerophosphoryl diester phosphodiesterase membrane domain-containing protein</fullName>
    </recommendedName>
</protein>
<feature type="transmembrane region" description="Helical" evidence="2">
    <location>
        <begin position="425"/>
        <end position="452"/>
    </location>
</feature>
<feature type="transmembrane region" description="Helical" evidence="2">
    <location>
        <begin position="202"/>
        <end position="226"/>
    </location>
</feature>
<feature type="transmembrane region" description="Helical" evidence="2">
    <location>
        <begin position="383"/>
        <end position="405"/>
    </location>
</feature>
<feature type="transmembrane region" description="Helical" evidence="2">
    <location>
        <begin position="246"/>
        <end position="275"/>
    </location>
</feature>
<dbReference type="EMBL" id="WMKA01000082">
    <property type="protein sequence ID" value="MTG90974.1"/>
    <property type="molecule type" value="Genomic_DNA"/>
</dbReference>
<keyword evidence="2" id="KW-1133">Transmembrane helix</keyword>